<dbReference type="EMBL" id="BSXU01008422">
    <property type="protein sequence ID" value="GMG60242.1"/>
    <property type="molecule type" value="Genomic_DNA"/>
</dbReference>
<feature type="compositionally biased region" description="Low complexity" evidence="1">
    <location>
        <begin position="184"/>
        <end position="195"/>
    </location>
</feature>
<evidence type="ECO:0000313" key="3">
    <source>
        <dbReference type="Proteomes" id="UP001165063"/>
    </source>
</evidence>
<feature type="compositionally biased region" description="Basic and acidic residues" evidence="1">
    <location>
        <begin position="276"/>
        <end position="287"/>
    </location>
</feature>
<feature type="compositionally biased region" description="Acidic residues" evidence="1">
    <location>
        <begin position="78"/>
        <end position="97"/>
    </location>
</feature>
<feature type="region of interest" description="Disordered" evidence="1">
    <location>
        <begin position="136"/>
        <end position="326"/>
    </location>
</feature>
<proteinExistence type="predicted"/>
<feature type="compositionally biased region" description="Acidic residues" evidence="1">
    <location>
        <begin position="146"/>
        <end position="157"/>
    </location>
</feature>
<feature type="compositionally biased region" description="Acidic residues" evidence="1">
    <location>
        <begin position="41"/>
        <end position="51"/>
    </location>
</feature>
<reference evidence="2" key="1">
    <citation type="submission" date="2023-04" db="EMBL/GenBank/DDBJ databases">
        <title>Ambrosiozyma monospora NBRC 1965.</title>
        <authorList>
            <person name="Ichikawa N."/>
            <person name="Sato H."/>
            <person name="Tonouchi N."/>
        </authorList>
    </citation>
    <scope>NUCLEOTIDE SEQUENCE</scope>
    <source>
        <strain evidence="2">NBRC 1965</strain>
    </source>
</reference>
<dbReference type="AlphaFoldDB" id="A0A9W7DJX2"/>
<feature type="compositionally biased region" description="Acidic residues" evidence="1">
    <location>
        <begin position="205"/>
        <end position="215"/>
    </location>
</feature>
<comment type="caution">
    <text evidence="2">The sequence shown here is derived from an EMBL/GenBank/DDBJ whole genome shotgun (WGS) entry which is preliminary data.</text>
</comment>
<feature type="compositionally biased region" description="Acidic residues" evidence="1">
    <location>
        <begin position="228"/>
        <end position="238"/>
    </location>
</feature>
<accession>A0A9W7DJX2</accession>
<feature type="compositionally biased region" description="Basic and acidic residues" evidence="1">
    <location>
        <begin position="61"/>
        <end position="70"/>
    </location>
</feature>
<gene>
    <name evidence="2" type="ORF">Amon01_000880000</name>
</gene>
<name>A0A9W7DJX2_AMBMO</name>
<feature type="compositionally biased region" description="Polar residues" evidence="1">
    <location>
        <begin position="108"/>
        <end position="124"/>
    </location>
</feature>
<feature type="compositionally biased region" description="Basic and acidic residues" evidence="1">
    <location>
        <begin position="297"/>
        <end position="306"/>
    </location>
</feature>
<dbReference type="Proteomes" id="UP001165063">
    <property type="component" value="Unassembled WGS sequence"/>
</dbReference>
<evidence type="ECO:0000313" key="2">
    <source>
        <dbReference type="EMBL" id="GMG60242.1"/>
    </source>
</evidence>
<feature type="region of interest" description="Disordered" evidence="1">
    <location>
        <begin position="1"/>
        <end position="124"/>
    </location>
</feature>
<feature type="compositionally biased region" description="Low complexity" evidence="1">
    <location>
        <begin position="161"/>
        <end position="173"/>
    </location>
</feature>
<protein>
    <submittedName>
        <fullName evidence="2">Unnamed protein product</fullName>
    </submittedName>
</protein>
<sequence>MMQAANDSTCEVEVDDYSDKIRVSSPATEKPGLTQRLKSLEEEELEPEVELDAGHSSVSSVEHKHDKSIDIKTNPMNDSDELDLDQSNDEKEDESMDETQHLQLPKSGANNNNNIDGKSVTRSSSLGQIMGNFLRSISSKSIIQEDSTDDESTDEYENTVAKNNNNKSTSATNRRSKRTESIRSSGTVGTAVTSTNESDFVSADEGYDSDSDDNFGEPHISLTTASEPSDEDKDEDVSDVVSTETIEHDTYDAASVLGESTQHETGIVRKTTGDLLTEKLAEQKEEEQQQQQPEQELNGKVDKSIDESEIAQPQDSETSSDSFASDKFVLELTDFDDDLYSLS</sequence>
<evidence type="ECO:0000256" key="1">
    <source>
        <dbReference type="SAM" id="MobiDB-lite"/>
    </source>
</evidence>
<organism evidence="2 3">
    <name type="scientific">Ambrosiozyma monospora</name>
    <name type="common">Yeast</name>
    <name type="synonym">Endomycopsis monosporus</name>
    <dbReference type="NCBI Taxonomy" id="43982"/>
    <lineage>
        <taxon>Eukaryota</taxon>
        <taxon>Fungi</taxon>
        <taxon>Dikarya</taxon>
        <taxon>Ascomycota</taxon>
        <taxon>Saccharomycotina</taxon>
        <taxon>Pichiomycetes</taxon>
        <taxon>Pichiales</taxon>
        <taxon>Pichiaceae</taxon>
        <taxon>Ambrosiozyma</taxon>
    </lineage>
</organism>
<keyword evidence="3" id="KW-1185">Reference proteome</keyword>
<feature type="compositionally biased region" description="Polar residues" evidence="1">
    <location>
        <begin position="311"/>
        <end position="323"/>
    </location>
</feature>